<evidence type="ECO:0000256" key="6">
    <source>
        <dbReference type="SAM" id="Phobius"/>
    </source>
</evidence>
<keyword evidence="4 6" id="KW-1133">Transmembrane helix</keyword>
<dbReference type="AlphaFoldDB" id="A0A9J6BMA8"/>
<dbReference type="GO" id="GO:0008381">
    <property type="term" value="F:mechanosensitive monoatomic ion channel activity"/>
    <property type="evidence" value="ECO:0007669"/>
    <property type="project" value="TreeGrafter"/>
</dbReference>
<dbReference type="PANTHER" id="PTHR23302:SF40">
    <property type="entry name" value="TRANSMEMBRANE CHANNEL-LIKE PROTEIN"/>
    <property type="match status" value="1"/>
</dbReference>
<feature type="transmembrane region" description="Helical" evidence="6">
    <location>
        <begin position="286"/>
        <end position="308"/>
    </location>
</feature>
<dbReference type="GO" id="GO:0005886">
    <property type="term" value="C:plasma membrane"/>
    <property type="evidence" value="ECO:0007669"/>
    <property type="project" value="InterPro"/>
</dbReference>
<protein>
    <recommendedName>
        <fullName evidence="7">TMC domain-containing protein</fullName>
    </recommendedName>
</protein>
<evidence type="ECO:0000256" key="1">
    <source>
        <dbReference type="ARBA" id="ARBA00004141"/>
    </source>
</evidence>
<feature type="transmembrane region" description="Helical" evidence="6">
    <location>
        <begin position="688"/>
        <end position="709"/>
    </location>
</feature>
<dbReference type="Pfam" id="PF07810">
    <property type="entry name" value="TMC"/>
    <property type="match status" value="1"/>
</dbReference>
<dbReference type="Proteomes" id="UP001107558">
    <property type="component" value="Chromosome 3"/>
</dbReference>
<evidence type="ECO:0000256" key="5">
    <source>
        <dbReference type="ARBA" id="ARBA00023136"/>
    </source>
</evidence>
<name>A0A9J6BMA8_POLVA</name>
<feature type="transmembrane region" description="Helical" evidence="6">
    <location>
        <begin position="141"/>
        <end position="163"/>
    </location>
</feature>
<sequence length="936" mass="108907">MKERESLDVRKRSIFSSSAESLESFDDSVPITTQEQLYDNIRLHKEIIQSVKLQPWSLAKKYKIVQKAKQYVARHEDTLQERFAQSGNTKDLYARFKILIADKFKYLKREFLNFCALLIPWEIRIKEIESRFGSVVASYFIFLRWLFWVNIMIASFFVIFVIVPEVLIVDQRKNLNGNETTRFFERKRLLEVEKANASNFLTIWDFEGQLKYSPIFYGMAENSRTSKLGSKEEECVFSWKLFTGWDYMIGHSETASNRIASVVLGFKEALLEEAEKQKDKKNWKVITLRIFANLNIIFLLGLSVWAVIKVVERSGNIAGNSSWWRRNEITIVMTLISFIFPMLFEILGIIEYYHPRMQLRLQLARIMSLNLLNLGSLIWALFKKVNIMTTRMDKIKEEQKKAKEKLMAKLKGYTEPTTKFTPTSVHTTTTQSTTFETITIPSTTTTTTESIETTFSTLKSYTDEIISKITEYLTTSEIPFDEQTAVYDYSNTDYFEPEPSPSAESFSFNDSISEALTGFMENMTNFTTDDYTKTFFDIVTNVTNFNLSTTTEFPLDQYYYEDSTEYYISDYQPNVQSQNLMMIGTQTANVPFRDDPTVDDHMKYLSDSLITELRTLCWETMFGQELVKLTVMDLLLTVLQILMFDFFRALFVRYLNSCWCWDLEKKFPKYGDFKIAENILHLVNNQGMVWMGMFFSPGLAIINLIKLIIIMYLRSWAVLTCNVPHEVIFRASRSNNFYLTLLLTMLFLCVLPVSYAIFLIKPSSHCGPFSEREYMYLLFTDTVKSILPKGTHGYLRYFVSPAAIIPLLLLLVLFIYYLISLTGSLKRANQDLKTQLHKERTEERKKMMKLMEDKIMEVKEANRLSARWKRVLDVRKSSGGIVQPPPPITAALNESDADRKKLLLARAMKNILRKKYSNEEESIPKITTTEPSDAEP</sequence>
<feature type="transmembrane region" description="Helical" evidence="6">
    <location>
        <begin position="329"/>
        <end position="350"/>
    </location>
</feature>
<evidence type="ECO:0000256" key="4">
    <source>
        <dbReference type="ARBA" id="ARBA00022989"/>
    </source>
</evidence>
<comment type="caution">
    <text evidence="8">The sequence shown here is derived from an EMBL/GenBank/DDBJ whole genome shotgun (WGS) entry which is preliminary data.</text>
</comment>
<gene>
    <name evidence="8" type="ORF">PVAND_001233</name>
</gene>
<organism evidence="8 9">
    <name type="scientific">Polypedilum vanderplanki</name>
    <name type="common">Sleeping chironomid midge</name>
    <dbReference type="NCBI Taxonomy" id="319348"/>
    <lineage>
        <taxon>Eukaryota</taxon>
        <taxon>Metazoa</taxon>
        <taxon>Ecdysozoa</taxon>
        <taxon>Arthropoda</taxon>
        <taxon>Hexapoda</taxon>
        <taxon>Insecta</taxon>
        <taxon>Pterygota</taxon>
        <taxon>Neoptera</taxon>
        <taxon>Endopterygota</taxon>
        <taxon>Diptera</taxon>
        <taxon>Nematocera</taxon>
        <taxon>Chironomoidea</taxon>
        <taxon>Chironomidae</taxon>
        <taxon>Chironominae</taxon>
        <taxon>Polypedilum</taxon>
        <taxon>Polypedilum</taxon>
    </lineage>
</organism>
<evidence type="ECO:0000256" key="2">
    <source>
        <dbReference type="ARBA" id="ARBA00006510"/>
    </source>
</evidence>
<evidence type="ECO:0000259" key="7">
    <source>
        <dbReference type="Pfam" id="PF07810"/>
    </source>
</evidence>
<comment type="subcellular location">
    <subcellularLocation>
        <location evidence="1">Membrane</location>
        <topology evidence="1">Multi-pass membrane protein</topology>
    </subcellularLocation>
</comment>
<keyword evidence="5 6" id="KW-0472">Membrane</keyword>
<dbReference type="OrthoDB" id="5831905at2759"/>
<dbReference type="PANTHER" id="PTHR23302">
    <property type="entry name" value="TRANSMEMBRANE CHANNEL-RELATED"/>
    <property type="match status" value="1"/>
</dbReference>
<feature type="domain" description="TMC" evidence="7">
    <location>
        <begin position="617"/>
        <end position="732"/>
    </location>
</feature>
<evidence type="ECO:0000256" key="3">
    <source>
        <dbReference type="ARBA" id="ARBA00022692"/>
    </source>
</evidence>
<proteinExistence type="inferred from homology"/>
<comment type="similarity">
    <text evidence="2">Belongs to the TMC family.</text>
</comment>
<feature type="transmembrane region" description="Helical" evidence="6">
    <location>
        <begin position="737"/>
        <end position="760"/>
    </location>
</feature>
<reference evidence="8" key="1">
    <citation type="submission" date="2021-03" db="EMBL/GenBank/DDBJ databases">
        <title>Chromosome level genome of the anhydrobiotic midge Polypedilum vanderplanki.</title>
        <authorList>
            <person name="Yoshida Y."/>
            <person name="Kikawada T."/>
            <person name="Gusev O."/>
        </authorList>
    </citation>
    <scope>NUCLEOTIDE SEQUENCE</scope>
    <source>
        <strain evidence="8">NIAS01</strain>
        <tissue evidence="8">Whole body or cell culture</tissue>
    </source>
</reference>
<feature type="transmembrane region" description="Helical" evidence="6">
    <location>
        <begin position="797"/>
        <end position="819"/>
    </location>
</feature>
<evidence type="ECO:0000313" key="8">
    <source>
        <dbReference type="EMBL" id="KAG5671009.1"/>
    </source>
</evidence>
<keyword evidence="3 6" id="KW-0812">Transmembrane</keyword>
<dbReference type="InterPro" id="IPR038900">
    <property type="entry name" value="TMC"/>
</dbReference>
<feature type="transmembrane region" description="Helical" evidence="6">
    <location>
        <begin position="362"/>
        <end position="382"/>
    </location>
</feature>
<dbReference type="InterPro" id="IPR012496">
    <property type="entry name" value="TMC_dom"/>
</dbReference>
<keyword evidence="9" id="KW-1185">Reference proteome</keyword>
<evidence type="ECO:0000313" key="9">
    <source>
        <dbReference type="Proteomes" id="UP001107558"/>
    </source>
</evidence>
<dbReference type="EMBL" id="JADBJN010000003">
    <property type="protein sequence ID" value="KAG5671009.1"/>
    <property type="molecule type" value="Genomic_DNA"/>
</dbReference>
<accession>A0A9J6BMA8</accession>